<protein>
    <submittedName>
        <fullName evidence="7">Cfem protein</fullName>
    </submittedName>
</protein>
<keyword evidence="4" id="KW-0472">Membrane</keyword>
<dbReference type="PANTHER" id="PTHR33048:SF143">
    <property type="entry name" value="EXTRACELLULAR MEMBRANE PROTEIN CFEM DOMAIN-CONTAINING PROTEIN-RELATED"/>
    <property type="match status" value="1"/>
</dbReference>
<feature type="domain" description="Rhodopsin" evidence="6">
    <location>
        <begin position="2"/>
        <end position="88"/>
    </location>
</feature>
<evidence type="ECO:0000313" key="7">
    <source>
        <dbReference type="EMBL" id="KPA37534.1"/>
    </source>
</evidence>
<keyword evidence="3" id="KW-1133">Transmembrane helix</keyword>
<dbReference type="Pfam" id="PF20684">
    <property type="entry name" value="Fung_rhodopsin"/>
    <property type="match status" value="1"/>
</dbReference>
<keyword evidence="2" id="KW-0812">Transmembrane</keyword>
<evidence type="ECO:0000256" key="3">
    <source>
        <dbReference type="ARBA" id="ARBA00022989"/>
    </source>
</evidence>
<organism evidence="7 8">
    <name type="scientific">Fusarium langsethiae</name>
    <dbReference type="NCBI Taxonomy" id="179993"/>
    <lineage>
        <taxon>Eukaryota</taxon>
        <taxon>Fungi</taxon>
        <taxon>Dikarya</taxon>
        <taxon>Ascomycota</taxon>
        <taxon>Pezizomycotina</taxon>
        <taxon>Sordariomycetes</taxon>
        <taxon>Hypocreomycetidae</taxon>
        <taxon>Hypocreales</taxon>
        <taxon>Nectriaceae</taxon>
        <taxon>Fusarium</taxon>
    </lineage>
</organism>
<sequence length="88" mass="10137">MHAVGWSHSAIGILLDLWMLAIPISQVSKLDLSAERKFRAGIMFTFGFVITVISIIRLQFLERYSLDSQNPTWDYFDLSKWSTIEITV</sequence>
<comment type="similarity">
    <text evidence="5">Belongs to the SAT4 family.</text>
</comment>
<evidence type="ECO:0000256" key="4">
    <source>
        <dbReference type="ARBA" id="ARBA00023136"/>
    </source>
</evidence>
<dbReference type="AlphaFoldDB" id="A0A0N0DC05"/>
<dbReference type="GO" id="GO:0016020">
    <property type="term" value="C:membrane"/>
    <property type="evidence" value="ECO:0007669"/>
    <property type="project" value="UniProtKB-SubCell"/>
</dbReference>
<dbReference type="InterPro" id="IPR049326">
    <property type="entry name" value="Rhodopsin_dom_fungi"/>
</dbReference>
<comment type="caution">
    <text evidence="7">The sequence shown here is derived from an EMBL/GenBank/DDBJ whole genome shotgun (WGS) entry which is preliminary data.</text>
</comment>
<name>A0A0N0DC05_FUSLA</name>
<feature type="non-terminal residue" evidence="7">
    <location>
        <position position="88"/>
    </location>
</feature>
<evidence type="ECO:0000256" key="1">
    <source>
        <dbReference type="ARBA" id="ARBA00004141"/>
    </source>
</evidence>
<comment type="subcellular location">
    <subcellularLocation>
        <location evidence="1">Membrane</location>
        <topology evidence="1">Multi-pass membrane protein</topology>
    </subcellularLocation>
</comment>
<dbReference type="Proteomes" id="UP000037904">
    <property type="component" value="Unassembled WGS sequence"/>
</dbReference>
<keyword evidence="8" id="KW-1185">Reference proteome</keyword>
<dbReference type="EMBL" id="JXCE01000398">
    <property type="protein sequence ID" value="KPA37534.1"/>
    <property type="molecule type" value="Genomic_DNA"/>
</dbReference>
<proteinExistence type="inferred from homology"/>
<accession>A0A0N0DC05</accession>
<dbReference type="InterPro" id="IPR052337">
    <property type="entry name" value="SAT4-like"/>
</dbReference>
<evidence type="ECO:0000313" key="8">
    <source>
        <dbReference type="Proteomes" id="UP000037904"/>
    </source>
</evidence>
<evidence type="ECO:0000256" key="5">
    <source>
        <dbReference type="ARBA" id="ARBA00038359"/>
    </source>
</evidence>
<reference evidence="7 8" key="1">
    <citation type="submission" date="2015-04" db="EMBL/GenBank/DDBJ databases">
        <title>The draft genome sequence of Fusarium langsethiae, a T-2/HT-2 mycotoxin producer.</title>
        <authorList>
            <person name="Lysoe E."/>
            <person name="Divon H.H."/>
            <person name="Terzi V."/>
            <person name="Orru L."/>
            <person name="Lamontanara A."/>
            <person name="Kolseth A.-K."/>
            <person name="Frandsen R.J."/>
            <person name="Nielsen K."/>
            <person name="Thrane U."/>
        </authorList>
    </citation>
    <scope>NUCLEOTIDE SEQUENCE [LARGE SCALE GENOMIC DNA]</scope>
    <source>
        <strain evidence="7 8">Fl201059</strain>
    </source>
</reference>
<gene>
    <name evidence="7" type="ORF">FLAG1_09646</name>
</gene>
<evidence type="ECO:0000256" key="2">
    <source>
        <dbReference type="ARBA" id="ARBA00022692"/>
    </source>
</evidence>
<dbReference type="PANTHER" id="PTHR33048">
    <property type="entry name" value="PTH11-LIKE INTEGRAL MEMBRANE PROTEIN (AFU_ORTHOLOGUE AFUA_5G11245)"/>
    <property type="match status" value="1"/>
</dbReference>
<evidence type="ECO:0000259" key="6">
    <source>
        <dbReference type="Pfam" id="PF20684"/>
    </source>
</evidence>